<reference evidence="2 3" key="1">
    <citation type="submission" date="2019-07" db="EMBL/GenBank/DDBJ databases">
        <title>R&amp;d 2014.</title>
        <authorList>
            <person name="Klenk H.-P."/>
        </authorList>
    </citation>
    <scope>NUCLEOTIDE SEQUENCE [LARGE SCALE GENOMIC DNA]</scope>
    <source>
        <strain evidence="2 3">DSM 43912</strain>
    </source>
</reference>
<dbReference type="EMBL" id="VLLP01000001">
    <property type="protein sequence ID" value="TWJ28590.1"/>
    <property type="molecule type" value="Genomic_DNA"/>
</dbReference>
<keyword evidence="2" id="KW-0456">Lyase</keyword>
<keyword evidence="3" id="KW-1185">Reference proteome</keyword>
<dbReference type="PROSITE" id="PS51819">
    <property type="entry name" value="VOC"/>
    <property type="match status" value="1"/>
</dbReference>
<name>A0A562WE74_9ACTN</name>
<dbReference type="Gene3D" id="3.10.180.10">
    <property type="entry name" value="2,3-Dihydroxybiphenyl 1,2-Dioxygenase, domain 1"/>
    <property type="match status" value="1"/>
</dbReference>
<dbReference type="InterPro" id="IPR051785">
    <property type="entry name" value="MMCE/EMCE_epimerase"/>
</dbReference>
<evidence type="ECO:0000313" key="3">
    <source>
        <dbReference type="Proteomes" id="UP000319728"/>
    </source>
</evidence>
<dbReference type="Pfam" id="PF00903">
    <property type="entry name" value="Glyoxalase"/>
    <property type="match status" value="1"/>
</dbReference>
<dbReference type="OrthoDB" id="9794917at2"/>
<organism evidence="2 3">
    <name type="scientific">Micromonospora sagamiensis</name>
    <dbReference type="NCBI Taxonomy" id="47875"/>
    <lineage>
        <taxon>Bacteria</taxon>
        <taxon>Bacillati</taxon>
        <taxon>Actinomycetota</taxon>
        <taxon>Actinomycetes</taxon>
        <taxon>Micromonosporales</taxon>
        <taxon>Micromonosporaceae</taxon>
        <taxon>Micromonospora</taxon>
    </lineage>
</organism>
<accession>A0A562WE74</accession>
<dbReference type="AlphaFoldDB" id="A0A562WE74"/>
<protein>
    <submittedName>
        <fullName evidence="2">Putative enzyme related to lactoylglutathione lyase</fullName>
    </submittedName>
</protein>
<dbReference type="SUPFAM" id="SSF54593">
    <property type="entry name" value="Glyoxalase/Bleomycin resistance protein/Dihydroxybiphenyl dioxygenase"/>
    <property type="match status" value="1"/>
</dbReference>
<gene>
    <name evidence="2" type="ORF">JD81_02095</name>
</gene>
<dbReference type="GO" id="GO:0046491">
    <property type="term" value="P:L-methylmalonyl-CoA metabolic process"/>
    <property type="evidence" value="ECO:0007669"/>
    <property type="project" value="TreeGrafter"/>
</dbReference>
<dbReference type="PANTHER" id="PTHR43048">
    <property type="entry name" value="METHYLMALONYL-COA EPIMERASE"/>
    <property type="match status" value="1"/>
</dbReference>
<proteinExistence type="predicted"/>
<dbReference type="Proteomes" id="UP000319728">
    <property type="component" value="Unassembled WGS sequence"/>
</dbReference>
<dbReference type="GO" id="GO:0016829">
    <property type="term" value="F:lyase activity"/>
    <property type="evidence" value="ECO:0007669"/>
    <property type="project" value="UniProtKB-KW"/>
</dbReference>
<dbReference type="InterPro" id="IPR029068">
    <property type="entry name" value="Glyas_Bleomycin-R_OHBP_Dase"/>
</dbReference>
<sequence>MDIRLSNFTLAVHDLDEALGFYGAVLGFETRDDVDAKGVRRVCVSPPSQPDMRIILEPAGAHPGATPADGQAIADLMTKGLLGRLAFLTDDCDATFERIEAAGAEVMQEPVNQRSGIRDCAFSDPSGNLVHFIQAPTGASG</sequence>
<dbReference type="InterPro" id="IPR004360">
    <property type="entry name" value="Glyas_Fos-R_dOase_dom"/>
</dbReference>
<dbReference type="RefSeq" id="WP_145816994.1">
    <property type="nucleotide sequence ID" value="NZ_AP023438.1"/>
</dbReference>
<dbReference type="GO" id="GO:0004493">
    <property type="term" value="F:methylmalonyl-CoA epimerase activity"/>
    <property type="evidence" value="ECO:0007669"/>
    <property type="project" value="TreeGrafter"/>
</dbReference>
<evidence type="ECO:0000256" key="1">
    <source>
        <dbReference type="ARBA" id="ARBA00022723"/>
    </source>
</evidence>
<dbReference type="InterPro" id="IPR037523">
    <property type="entry name" value="VOC_core"/>
</dbReference>
<dbReference type="PANTHER" id="PTHR43048:SF4">
    <property type="entry name" value="RING-CLEAVING DIOXYGENASE-RELATED"/>
    <property type="match status" value="1"/>
</dbReference>
<dbReference type="GO" id="GO:0046872">
    <property type="term" value="F:metal ion binding"/>
    <property type="evidence" value="ECO:0007669"/>
    <property type="project" value="UniProtKB-KW"/>
</dbReference>
<keyword evidence="1" id="KW-0479">Metal-binding</keyword>
<comment type="caution">
    <text evidence="2">The sequence shown here is derived from an EMBL/GenBank/DDBJ whole genome shotgun (WGS) entry which is preliminary data.</text>
</comment>
<evidence type="ECO:0000313" key="2">
    <source>
        <dbReference type="EMBL" id="TWJ28590.1"/>
    </source>
</evidence>